<evidence type="ECO:0000313" key="3">
    <source>
        <dbReference type="Proteomes" id="UP000289340"/>
    </source>
</evidence>
<feature type="signal peptide" evidence="1">
    <location>
        <begin position="1"/>
        <end position="20"/>
    </location>
</feature>
<keyword evidence="1" id="KW-0732">Signal</keyword>
<keyword evidence="3" id="KW-1185">Reference proteome</keyword>
<evidence type="ECO:0000256" key="1">
    <source>
        <dbReference type="SAM" id="SignalP"/>
    </source>
</evidence>
<dbReference type="EMBL" id="QZWG01000017">
    <property type="protein sequence ID" value="RZB57261.1"/>
    <property type="molecule type" value="Genomic_DNA"/>
</dbReference>
<feature type="chain" id="PRO_5019003400" description="Knottin scorpion toxin-like domain-containing protein" evidence="1">
    <location>
        <begin position="21"/>
        <end position="83"/>
    </location>
</feature>
<reference evidence="2 3" key="1">
    <citation type="submission" date="2018-09" db="EMBL/GenBank/DDBJ databases">
        <title>A high-quality reference genome of wild soybean provides a powerful tool to mine soybean genomes.</title>
        <authorList>
            <person name="Xie M."/>
            <person name="Chung C.Y.L."/>
            <person name="Li M.-W."/>
            <person name="Wong F.-L."/>
            <person name="Chan T.-F."/>
            <person name="Lam H.-M."/>
        </authorList>
    </citation>
    <scope>NUCLEOTIDE SEQUENCE [LARGE SCALE GENOMIC DNA]</scope>
    <source>
        <strain evidence="3">cv. W05</strain>
        <tissue evidence="2">Hypocotyl of etiolated seedlings</tissue>
    </source>
</reference>
<sequence>MKTAFYFAGIFLLVLHTVFVDVLFAVGNQVQMAVVPERCLGKNLYGFCKFNEDPCNFRCKQSFGSDYHGICSIRFHFCICRNC</sequence>
<name>A0A445G7X8_GLYSO</name>
<protein>
    <recommendedName>
        <fullName evidence="4">Knottin scorpion toxin-like domain-containing protein</fullName>
    </recommendedName>
</protein>
<evidence type="ECO:0008006" key="4">
    <source>
        <dbReference type="Google" id="ProtNLM"/>
    </source>
</evidence>
<gene>
    <name evidence="2" type="ORF">D0Y65_046079</name>
</gene>
<evidence type="ECO:0000313" key="2">
    <source>
        <dbReference type="EMBL" id="RZB57261.1"/>
    </source>
</evidence>
<dbReference type="Proteomes" id="UP000289340">
    <property type="component" value="Chromosome 17"/>
</dbReference>
<comment type="caution">
    <text evidence="2">The sequence shown here is derived from an EMBL/GenBank/DDBJ whole genome shotgun (WGS) entry which is preliminary data.</text>
</comment>
<organism evidence="2 3">
    <name type="scientific">Glycine soja</name>
    <name type="common">Wild soybean</name>
    <dbReference type="NCBI Taxonomy" id="3848"/>
    <lineage>
        <taxon>Eukaryota</taxon>
        <taxon>Viridiplantae</taxon>
        <taxon>Streptophyta</taxon>
        <taxon>Embryophyta</taxon>
        <taxon>Tracheophyta</taxon>
        <taxon>Spermatophyta</taxon>
        <taxon>Magnoliopsida</taxon>
        <taxon>eudicotyledons</taxon>
        <taxon>Gunneridae</taxon>
        <taxon>Pentapetalae</taxon>
        <taxon>rosids</taxon>
        <taxon>fabids</taxon>
        <taxon>Fabales</taxon>
        <taxon>Fabaceae</taxon>
        <taxon>Papilionoideae</taxon>
        <taxon>50 kb inversion clade</taxon>
        <taxon>NPAAA clade</taxon>
        <taxon>indigoferoid/millettioid clade</taxon>
        <taxon>Phaseoleae</taxon>
        <taxon>Glycine</taxon>
        <taxon>Glycine subgen. Soja</taxon>
    </lineage>
</organism>
<accession>A0A445G7X8</accession>
<proteinExistence type="predicted"/>
<dbReference type="AlphaFoldDB" id="A0A445G7X8"/>